<reference evidence="2" key="1">
    <citation type="journal article" date="2021" name="Mol. Ecol. Resour.">
        <title>Apolygus lucorum genome provides insights into omnivorousness and mesophyll feeding.</title>
        <authorList>
            <person name="Liu Y."/>
            <person name="Liu H."/>
            <person name="Wang H."/>
            <person name="Huang T."/>
            <person name="Liu B."/>
            <person name="Yang B."/>
            <person name="Yin L."/>
            <person name="Li B."/>
            <person name="Zhang Y."/>
            <person name="Zhang S."/>
            <person name="Jiang F."/>
            <person name="Zhang X."/>
            <person name="Ren Y."/>
            <person name="Wang B."/>
            <person name="Wang S."/>
            <person name="Lu Y."/>
            <person name="Wu K."/>
            <person name="Fan W."/>
            <person name="Wang G."/>
        </authorList>
    </citation>
    <scope>NUCLEOTIDE SEQUENCE</scope>
    <source>
        <strain evidence="2">12Hb</strain>
    </source>
</reference>
<dbReference type="AlphaFoldDB" id="A0A8S9Y7P9"/>
<dbReference type="PROSITE" id="PS50879">
    <property type="entry name" value="RNASE_H_1"/>
    <property type="match status" value="1"/>
</dbReference>
<dbReference type="GO" id="GO:0004523">
    <property type="term" value="F:RNA-DNA hybrid ribonuclease activity"/>
    <property type="evidence" value="ECO:0007669"/>
    <property type="project" value="InterPro"/>
</dbReference>
<dbReference type="SUPFAM" id="SSF53098">
    <property type="entry name" value="Ribonuclease H-like"/>
    <property type="match status" value="1"/>
</dbReference>
<dbReference type="InterPro" id="IPR002156">
    <property type="entry name" value="RNaseH_domain"/>
</dbReference>
<protein>
    <recommendedName>
        <fullName evidence="1">RNase H type-1 domain-containing protein</fullName>
    </recommendedName>
</protein>
<dbReference type="GO" id="GO:0003676">
    <property type="term" value="F:nucleic acid binding"/>
    <property type="evidence" value="ECO:0007669"/>
    <property type="project" value="InterPro"/>
</dbReference>
<gene>
    <name evidence="2" type="ORF">GE061_000871</name>
</gene>
<dbReference type="InterPro" id="IPR012337">
    <property type="entry name" value="RNaseH-like_sf"/>
</dbReference>
<dbReference type="EMBL" id="WIXP02000001">
    <property type="protein sequence ID" value="KAF6216528.1"/>
    <property type="molecule type" value="Genomic_DNA"/>
</dbReference>
<accession>A0A8S9Y7P9</accession>
<dbReference type="Gene3D" id="3.30.420.10">
    <property type="entry name" value="Ribonuclease H-like superfamily/Ribonuclease H"/>
    <property type="match status" value="1"/>
</dbReference>
<dbReference type="OrthoDB" id="6630579at2759"/>
<dbReference type="CDD" id="cd09276">
    <property type="entry name" value="Rnase_HI_RT_non_LTR"/>
    <property type="match status" value="1"/>
</dbReference>
<keyword evidence="3" id="KW-1185">Reference proteome</keyword>
<evidence type="ECO:0000259" key="1">
    <source>
        <dbReference type="PROSITE" id="PS50879"/>
    </source>
</evidence>
<dbReference type="Pfam" id="PF00075">
    <property type="entry name" value="RNase_H"/>
    <property type="match status" value="1"/>
</dbReference>
<proteinExistence type="predicted"/>
<organism evidence="2 3">
    <name type="scientific">Apolygus lucorum</name>
    <name type="common">Small green plant bug</name>
    <name type="synonym">Lygocoris lucorum</name>
    <dbReference type="NCBI Taxonomy" id="248454"/>
    <lineage>
        <taxon>Eukaryota</taxon>
        <taxon>Metazoa</taxon>
        <taxon>Ecdysozoa</taxon>
        <taxon>Arthropoda</taxon>
        <taxon>Hexapoda</taxon>
        <taxon>Insecta</taxon>
        <taxon>Pterygota</taxon>
        <taxon>Neoptera</taxon>
        <taxon>Paraneoptera</taxon>
        <taxon>Hemiptera</taxon>
        <taxon>Heteroptera</taxon>
        <taxon>Panheteroptera</taxon>
        <taxon>Cimicomorpha</taxon>
        <taxon>Miridae</taxon>
        <taxon>Mirini</taxon>
        <taxon>Apolygus</taxon>
    </lineage>
</organism>
<dbReference type="Proteomes" id="UP000466442">
    <property type="component" value="Linkage Group LG1"/>
</dbReference>
<sequence length="301" mass="33985">MYTDGSKFQNGDTASAHLKVSDHSSSGCKIHPANSIYQAELIAISNCLSKLIDTPTNLSTGLLILTDSKAALEQISNLKVVDNPPHILQKIINSIDHLCNETGTSTILQWVPGHSHIHYNDCIVKTIATKLSEYLEFRFCQKTIRPSISMVVSNVQQEESNNCPIVGIPKGRKVFLDVTNFRSEVNMLNSQQIPRDESNIRPVMIMRNAQQVHQHETHHDTRQSEYAGYIYDLEGNPLLINKNDTELLDTDDNEEMVDGMEENWEAEIKEGGPHWSSETTFRFIALYKDYHKKVGTTLCKT</sequence>
<dbReference type="InterPro" id="IPR036397">
    <property type="entry name" value="RNaseH_sf"/>
</dbReference>
<evidence type="ECO:0000313" key="3">
    <source>
        <dbReference type="Proteomes" id="UP000466442"/>
    </source>
</evidence>
<feature type="domain" description="RNase H type-1" evidence="1">
    <location>
        <begin position="1"/>
        <end position="133"/>
    </location>
</feature>
<evidence type="ECO:0000313" key="2">
    <source>
        <dbReference type="EMBL" id="KAF6216528.1"/>
    </source>
</evidence>
<name>A0A8S9Y7P9_APOLU</name>
<comment type="caution">
    <text evidence="2">The sequence shown here is derived from an EMBL/GenBank/DDBJ whole genome shotgun (WGS) entry which is preliminary data.</text>
</comment>